<dbReference type="GO" id="GO:0006654">
    <property type="term" value="P:phosphatidic acid biosynthetic process"/>
    <property type="evidence" value="ECO:0007669"/>
    <property type="project" value="TreeGrafter"/>
</dbReference>
<dbReference type="PANTHER" id="PTHR10434:SF55">
    <property type="entry name" value="POSSIBLE ACYLTRANSFERASE"/>
    <property type="match status" value="1"/>
</dbReference>
<protein>
    <submittedName>
        <fullName evidence="3">1-acyl-sn-glycerol-3-phosphate acyltransferase</fullName>
    </submittedName>
</protein>
<keyword evidence="2 3" id="KW-0012">Acyltransferase</keyword>
<evidence type="ECO:0000256" key="2">
    <source>
        <dbReference type="ARBA" id="ARBA00023315"/>
    </source>
</evidence>
<dbReference type="PANTHER" id="PTHR10434">
    <property type="entry name" value="1-ACYL-SN-GLYCEROL-3-PHOSPHATE ACYLTRANSFERASE"/>
    <property type="match status" value="1"/>
</dbReference>
<name>A0A1X1XP58_9MYCO</name>
<evidence type="ECO:0000313" key="3">
    <source>
        <dbReference type="EMBL" id="BBX99110.1"/>
    </source>
</evidence>
<organism evidence="3 4">
    <name type="scientific">Mycobacterium lacus</name>
    <dbReference type="NCBI Taxonomy" id="169765"/>
    <lineage>
        <taxon>Bacteria</taxon>
        <taxon>Bacillati</taxon>
        <taxon>Actinomycetota</taxon>
        <taxon>Actinomycetes</taxon>
        <taxon>Mycobacteriales</taxon>
        <taxon>Mycobacteriaceae</taxon>
        <taxon>Mycobacterium</taxon>
    </lineage>
</organism>
<dbReference type="RefSeq" id="WP_085162712.1">
    <property type="nucleotide sequence ID" value="NZ_AP022581.1"/>
</dbReference>
<dbReference type="Pfam" id="PF01553">
    <property type="entry name" value="Acyltransferase"/>
    <property type="match status" value="1"/>
</dbReference>
<dbReference type="InterPro" id="IPR002123">
    <property type="entry name" value="Plipid/glycerol_acylTrfase"/>
</dbReference>
<dbReference type="STRING" id="169765.AWC15_08590"/>
<dbReference type="OrthoDB" id="3210041at2"/>
<dbReference type="SUPFAM" id="SSF69593">
    <property type="entry name" value="Glycerol-3-phosphate (1)-acyltransferase"/>
    <property type="match status" value="1"/>
</dbReference>
<dbReference type="GO" id="GO:0003841">
    <property type="term" value="F:1-acylglycerol-3-phosphate O-acyltransferase activity"/>
    <property type="evidence" value="ECO:0007669"/>
    <property type="project" value="TreeGrafter"/>
</dbReference>
<dbReference type="CDD" id="cd07989">
    <property type="entry name" value="LPLAT_AGPAT-like"/>
    <property type="match status" value="1"/>
</dbReference>
<reference evidence="3 4" key="1">
    <citation type="journal article" date="2019" name="Emerg. Microbes Infect.">
        <title>Comprehensive subspecies identification of 175 nontuberculous mycobacteria species based on 7547 genomic profiles.</title>
        <authorList>
            <person name="Matsumoto Y."/>
            <person name="Kinjo T."/>
            <person name="Motooka D."/>
            <person name="Nabeya D."/>
            <person name="Jung N."/>
            <person name="Uechi K."/>
            <person name="Horii T."/>
            <person name="Iida T."/>
            <person name="Fujita J."/>
            <person name="Nakamura S."/>
        </authorList>
    </citation>
    <scope>NUCLEOTIDE SEQUENCE [LARGE SCALE GENOMIC DNA]</scope>
    <source>
        <strain evidence="3 4">JCM 15657</strain>
    </source>
</reference>
<dbReference type="AlphaFoldDB" id="A0A1X1XP58"/>
<evidence type="ECO:0000313" key="4">
    <source>
        <dbReference type="Proteomes" id="UP000466396"/>
    </source>
</evidence>
<evidence type="ECO:0000256" key="1">
    <source>
        <dbReference type="ARBA" id="ARBA00022679"/>
    </source>
</evidence>
<gene>
    <name evidence="3" type="ORF">MLAC_44040</name>
</gene>
<sequence>MAEPTYRTLEILAQLIVLATGSRITYLGEENVPERGGAVIAINHTSYVDWLPAALAMKRRRRRMRFMIKAEMQRVRVVNFLIKRTRTIPVDRGAGAGAYAVAVQRLREGELVGVYPEATISRSFELKEFKTGAARMAREAEVPIVPVIVWGAQRIWTKDHPRQLGRKKVPITVAVGTPMRAADDISATEAGLRASMTTLLRRAQQDYPHPAGAYWVPRRLGGGAPTMEEAARMEAAELAARAASRIPHQTR</sequence>
<keyword evidence="1 3" id="KW-0808">Transferase</keyword>
<dbReference type="GO" id="GO:0005886">
    <property type="term" value="C:plasma membrane"/>
    <property type="evidence" value="ECO:0007669"/>
    <property type="project" value="TreeGrafter"/>
</dbReference>
<dbReference type="EMBL" id="AP022581">
    <property type="protein sequence ID" value="BBX99110.1"/>
    <property type="molecule type" value="Genomic_DNA"/>
</dbReference>
<keyword evidence="4" id="KW-1185">Reference proteome</keyword>
<dbReference type="KEGG" id="mlj:MLAC_44040"/>
<dbReference type="SMART" id="SM00563">
    <property type="entry name" value="PlsC"/>
    <property type="match status" value="1"/>
</dbReference>
<dbReference type="Proteomes" id="UP000466396">
    <property type="component" value="Chromosome"/>
</dbReference>
<proteinExistence type="predicted"/>
<accession>A0A1X1XP58</accession>